<name>A0ABW6SB01_9NOCA</name>
<evidence type="ECO:0008006" key="3">
    <source>
        <dbReference type="Google" id="ProtNLM"/>
    </source>
</evidence>
<gene>
    <name evidence="1" type="ORF">ACFYXQ_37600</name>
</gene>
<evidence type="ECO:0000313" key="1">
    <source>
        <dbReference type="EMBL" id="MFF3573487.1"/>
    </source>
</evidence>
<proteinExistence type="predicted"/>
<evidence type="ECO:0000313" key="2">
    <source>
        <dbReference type="Proteomes" id="UP001601992"/>
    </source>
</evidence>
<dbReference type="EMBL" id="JBIAQY010000019">
    <property type="protein sequence ID" value="MFF3573487.1"/>
    <property type="molecule type" value="Genomic_DNA"/>
</dbReference>
<dbReference type="SUPFAM" id="SSF55961">
    <property type="entry name" value="Bet v1-like"/>
    <property type="match status" value="1"/>
</dbReference>
<keyword evidence="2" id="KW-1185">Reference proteome</keyword>
<reference evidence="1 2" key="1">
    <citation type="submission" date="2024-10" db="EMBL/GenBank/DDBJ databases">
        <title>The Natural Products Discovery Center: Release of the First 8490 Sequenced Strains for Exploring Actinobacteria Biosynthetic Diversity.</title>
        <authorList>
            <person name="Kalkreuter E."/>
            <person name="Kautsar S.A."/>
            <person name="Yang D."/>
            <person name="Bader C.D."/>
            <person name="Teijaro C.N."/>
            <person name="Fluegel L."/>
            <person name="Davis C.M."/>
            <person name="Simpson J.R."/>
            <person name="Lauterbach L."/>
            <person name="Steele A.D."/>
            <person name="Gui C."/>
            <person name="Meng S."/>
            <person name="Li G."/>
            <person name="Viehrig K."/>
            <person name="Ye F."/>
            <person name="Su P."/>
            <person name="Kiefer A.F."/>
            <person name="Nichols A."/>
            <person name="Cepeda A.J."/>
            <person name="Yan W."/>
            <person name="Fan B."/>
            <person name="Jiang Y."/>
            <person name="Adhikari A."/>
            <person name="Zheng C.-J."/>
            <person name="Schuster L."/>
            <person name="Cowan T.M."/>
            <person name="Smanski M.J."/>
            <person name="Chevrette M.G."/>
            <person name="De Carvalho L.P.S."/>
            <person name="Shen B."/>
        </authorList>
    </citation>
    <scope>NUCLEOTIDE SEQUENCE [LARGE SCALE GENOMIC DNA]</scope>
    <source>
        <strain evidence="1 2">NPDC002593</strain>
    </source>
</reference>
<accession>A0ABW6SB01</accession>
<comment type="caution">
    <text evidence="1">The sequence shown here is derived from an EMBL/GenBank/DDBJ whole genome shotgun (WGS) entry which is preliminary data.</text>
</comment>
<dbReference type="InterPro" id="IPR023393">
    <property type="entry name" value="START-like_dom_sf"/>
</dbReference>
<dbReference type="RefSeq" id="WP_040827046.1">
    <property type="nucleotide sequence ID" value="NZ_JBIAQY010000019.1"/>
</dbReference>
<organism evidence="1 2">
    <name type="scientific">Nocardia jiangxiensis</name>
    <dbReference type="NCBI Taxonomy" id="282685"/>
    <lineage>
        <taxon>Bacteria</taxon>
        <taxon>Bacillati</taxon>
        <taxon>Actinomycetota</taxon>
        <taxon>Actinomycetes</taxon>
        <taxon>Mycobacteriales</taxon>
        <taxon>Nocardiaceae</taxon>
        <taxon>Nocardia</taxon>
    </lineage>
</organism>
<protein>
    <recommendedName>
        <fullName evidence="3">Activator of Hsp90 ATPase homolog 1-like protein</fullName>
    </recommendedName>
</protein>
<dbReference type="Proteomes" id="UP001601992">
    <property type="component" value="Unassembled WGS sequence"/>
</dbReference>
<dbReference type="Gene3D" id="3.30.530.20">
    <property type="match status" value="1"/>
</dbReference>
<sequence length="84" mass="8865">MSTPAVPILRGSATVALPIDRAFAFFTESFGSWWPAAYHIGQSEMADVSEGIAHTIAERGGGWSTLLELFAKTAENHSTGGDPA</sequence>